<evidence type="ECO:0000256" key="3">
    <source>
        <dbReference type="ARBA" id="ARBA00022679"/>
    </source>
</evidence>
<name>A0A4Y4C2U8_9CORY</name>
<feature type="transmembrane region" description="Helical" evidence="10">
    <location>
        <begin position="145"/>
        <end position="170"/>
    </location>
</feature>
<dbReference type="InterPro" id="IPR005702">
    <property type="entry name" value="Wzc-like_C"/>
</dbReference>
<keyword evidence="10" id="KW-0472">Membrane</keyword>
<comment type="similarity">
    <text evidence="1">Belongs to the CpsD/CapB family.</text>
</comment>
<dbReference type="Gene3D" id="3.40.50.300">
    <property type="entry name" value="P-loop containing nucleotide triphosphate hydrolases"/>
    <property type="match status" value="1"/>
</dbReference>
<accession>A0A4Y4C2U8</accession>
<dbReference type="InterPro" id="IPR050445">
    <property type="entry name" value="Bact_polysacc_biosynth/exp"/>
</dbReference>
<dbReference type="InterPro" id="IPR025669">
    <property type="entry name" value="AAA_dom"/>
</dbReference>
<evidence type="ECO:0000256" key="1">
    <source>
        <dbReference type="ARBA" id="ARBA00007316"/>
    </source>
</evidence>
<protein>
    <recommendedName>
        <fullName evidence="2">non-specific protein-tyrosine kinase</fullName>
        <ecNumber evidence="2">2.7.10.2</ecNumber>
    </recommendedName>
</protein>
<keyword evidence="10" id="KW-0812">Transmembrane</keyword>
<feature type="region of interest" description="Disordered" evidence="9">
    <location>
        <begin position="359"/>
        <end position="394"/>
    </location>
</feature>
<feature type="domain" description="AAA" evidence="11">
    <location>
        <begin position="665"/>
        <end position="817"/>
    </location>
</feature>
<evidence type="ECO:0000313" key="12">
    <source>
        <dbReference type="EMBL" id="GEC85450.1"/>
    </source>
</evidence>
<evidence type="ECO:0000256" key="8">
    <source>
        <dbReference type="ARBA" id="ARBA00051245"/>
    </source>
</evidence>
<dbReference type="AlphaFoldDB" id="A0A4Y4C2U8"/>
<gene>
    <name evidence="12" type="ORF">CVA01_07640</name>
</gene>
<evidence type="ECO:0000256" key="10">
    <source>
        <dbReference type="SAM" id="Phobius"/>
    </source>
</evidence>
<evidence type="ECO:0000256" key="5">
    <source>
        <dbReference type="ARBA" id="ARBA00022777"/>
    </source>
</evidence>
<keyword evidence="4" id="KW-0547">Nucleotide-binding</keyword>
<dbReference type="SUPFAM" id="SSF52540">
    <property type="entry name" value="P-loop containing nucleoside triphosphate hydrolases"/>
    <property type="match status" value="1"/>
</dbReference>
<feature type="transmembrane region" description="Helical" evidence="10">
    <location>
        <begin position="311"/>
        <end position="329"/>
    </location>
</feature>
<feature type="region of interest" description="Disordered" evidence="9">
    <location>
        <begin position="853"/>
        <end position="892"/>
    </location>
</feature>
<feature type="compositionally biased region" description="Basic and acidic residues" evidence="9">
    <location>
        <begin position="875"/>
        <end position="892"/>
    </location>
</feature>
<proteinExistence type="inferred from homology"/>
<keyword evidence="5" id="KW-0418">Kinase</keyword>
<keyword evidence="10" id="KW-1133">Transmembrane helix</keyword>
<dbReference type="GeneID" id="82886916"/>
<comment type="caution">
    <text evidence="12">The sequence shown here is derived from an EMBL/GenBank/DDBJ whole genome shotgun (WGS) entry which is preliminary data.</text>
</comment>
<dbReference type="EC" id="2.7.10.2" evidence="2"/>
<evidence type="ECO:0000313" key="13">
    <source>
        <dbReference type="Proteomes" id="UP000319986"/>
    </source>
</evidence>
<feature type="transmembrane region" description="Helical" evidence="10">
    <location>
        <begin position="574"/>
        <end position="594"/>
    </location>
</feature>
<keyword evidence="6" id="KW-0067">ATP-binding</keyword>
<feature type="transmembrane region" description="Helical" evidence="10">
    <location>
        <begin position="283"/>
        <end position="299"/>
    </location>
</feature>
<feature type="transmembrane region" description="Helical" evidence="10">
    <location>
        <begin position="114"/>
        <end position="133"/>
    </location>
</feature>
<reference evidence="12 13" key="1">
    <citation type="submission" date="2019-06" db="EMBL/GenBank/DDBJ databases">
        <title>Whole genome shotgun sequence of Corynebacterium variabile NBRC 15286.</title>
        <authorList>
            <person name="Hosoyama A."/>
            <person name="Uohara A."/>
            <person name="Ohji S."/>
            <person name="Ichikawa N."/>
        </authorList>
    </citation>
    <scope>NUCLEOTIDE SEQUENCE [LARGE SCALE GENOMIC DNA]</scope>
    <source>
        <strain evidence="12 13">NBRC 15286</strain>
    </source>
</reference>
<feature type="compositionally biased region" description="Low complexity" evidence="9">
    <location>
        <begin position="863"/>
        <end position="872"/>
    </location>
</feature>
<organism evidence="12 13">
    <name type="scientific">Corynebacterium variabile</name>
    <dbReference type="NCBI Taxonomy" id="1727"/>
    <lineage>
        <taxon>Bacteria</taxon>
        <taxon>Bacillati</taxon>
        <taxon>Actinomycetota</taxon>
        <taxon>Actinomycetes</taxon>
        <taxon>Mycobacteriales</taxon>
        <taxon>Corynebacteriaceae</taxon>
        <taxon>Corynebacterium</taxon>
    </lineage>
</organism>
<dbReference type="CDD" id="cd05387">
    <property type="entry name" value="BY-kinase"/>
    <property type="match status" value="1"/>
</dbReference>
<dbReference type="GO" id="GO:0005886">
    <property type="term" value="C:plasma membrane"/>
    <property type="evidence" value="ECO:0007669"/>
    <property type="project" value="TreeGrafter"/>
</dbReference>
<dbReference type="Pfam" id="PF13614">
    <property type="entry name" value="AAA_31"/>
    <property type="match status" value="1"/>
</dbReference>
<dbReference type="NCBIfam" id="TIGR01007">
    <property type="entry name" value="eps_fam"/>
    <property type="match status" value="1"/>
</dbReference>
<feature type="transmembrane region" description="Helical" evidence="10">
    <location>
        <begin position="15"/>
        <end position="36"/>
    </location>
</feature>
<dbReference type="PANTHER" id="PTHR32309">
    <property type="entry name" value="TYROSINE-PROTEIN KINASE"/>
    <property type="match status" value="1"/>
</dbReference>
<keyword evidence="7" id="KW-0829">Tyrosine-protein kinase</keyword>
<dbReference type="GO" id="GO:0004715">
    <property type="term" value="F:non-membrane spanning protein tyrosine kinase activity"/>
    <property type="evidence" value="ECO:0007669"/>
    <property type="project" value="UniProtKB-EC"/>
</dbReference>
<evidence type="ECO:0000256" key="6">
    <source>
        <dbReference type="ARBA" id="ARBA00022840"/>
    </source>
</evidence>
<keyword evidence="3" id="KW-0808">Transferase</keyword>
<evidence type="ECO:0000256" key="2">
    <source>
        <dbReference type="ARBA" id="ARBA00011903"/>
    </source>
</evidence>
<evidence type="ECO:0000256" key="9">
    <source>
        <dbReference type="SAM" id="MobiDB-lite"/>
    </source>
</evidence>
<evidence type="ECO:0000259" key="11">
    <source>
        <dbReference type="Pfam" id="PF13614"/>
    </source>
</evidence>
<evidence type="ECO:0000256" key="4">
    <source>
        <dbReference type="ARBA" id="ARBA00022741"/>
    </source>
</evidence>
<feature type="transmembrane region" description="Helical" evidence="10">
    <location>
        <begin position="176"/>
        <end position="192"/>
    </location>
</feature>
<feature type="transmembrane region" description="Helical" evidence="10">
    <location>
        <begin position="89"/>
        <end position="108"/>
    </location>
</feature>
<feature type="compositionally biased region" description="Pro residues" evidence="9">
    <location>
        <begin position="362"/>
        <end position="379"/>
    </location>
</feature>
<dbReference type="RefSeq" id="WP_141328733.1">
    <property type="nucleotide sequence ID" value="NZ_BJNT01000005.1"/>
</dbReference>
<feature type="transmembrane region" description="Helical" evidence="10">
    <location>
        <begin position="411"/>
        <end position="433"/>
    </location>
</feature>
<comment type="catalytic activity">
    <reaction evidence="8">
        <text>L-tyrosyl-[protein] + ATP = O-phospho-L-tyrosyl-[protein] + ADP + H(+)</text>
        <dbReference type="Rhea" id="RHEA:10596"/>
        <dbReference type="Rhea" id="RHEA-COMP:10136"/>
        <dbReference type="Rhea" id="RHEA-COMP:20101"/>
        <dbReference type="ChEBI" id="CHEBI:15378"/>
        <dbReference type="ChEBI" id="CHEBI:30616"/>
        <dbReference type="ChEBI" id="CHEBI:46858"/>
        <dbReference type="ChEBI" id="CHEBI:61978"/>
        <dbReference type="ChEBI" id="CHEBI:456216"/>
        <dbReference type="EC" id="2.7.10.2"/>
    </reaction>
</comment>
<dbReference type="PANTHER" id="PTHR32309:SF13">
    <property type="entry name" value="FERRIC ENTEROBACTIN TRANSPORT PROTEIN FEPE"/>
    <property type="match status" value="1"/>
</dbReference>
<feature type="transmembrane region" description="Helical" evidence="10">
    <location>
        <begin position="204"/>
        <end position="221"/>
    </location>
</feature>
<evidence type="ECO:0000256" key="7">
    <source>
        <dbReference type="ARBA" id="ARBA00023137"/>
    </source>
</evidence>
<dbReference type="GO" id="GO:0005524">
    <property type="term" value="F:ATP binding"/>
    <property type="evidence" value="ECO:0007669"/>
    <property type="project" value="UniProtKB-KW"/>
</dbReference>
<dbReference type="InterPro" id="IPR027417">
    <property type="entry name" value="P-loop_NTPase"/>
</dbReference>
<dbReference type="EMBL" id="BJNT01000005">
    <property type="protein sequence ID" value="GEC85450.1"/>
    <property type="molecule type" value="Genomic_DNA"/>
</dbReference>
<sequence>MPGTVTDLRRTSGAASSPLVLSVVLGAIAVAVGLVIRPALTGRFGGFGGDAATIQSIMSSPFDAVDLGYGSYSVIADFYIRIGLSDAPTAAGVLGAVVGATVLAIVLIRVGSVHLGRLSLALAFLAPLTIGIYQAAYTKEIIISLAMLVVVLMPVNWLGELLVIGTLVVLGAEYRTYWLLVAGVYVVVRFVLSRRDGRTVGRVVWMIVLLSVLVGLAMWVTQGVPADSFRGDVNDTASRQSDTGSLITRFIEAPEPVGGVLNSTLTSLFFIVPLPMLLKLSPYYLFIGILFAVIWISAVRAATVAGRSTPMLGRFISLPLAFLVVQGLYEPDWGSALRHATPLIPFIVGAVALSEQIRAAPPGSPPPDHASPSPTPPRPVRTLMTPRTTDHTDGSSARNVLADYLGHLRRWWWMLVVGLVVGGLVGWGASAVMPKEYTATSQLYVGTASSGGSADAYNGAMLSQKQVGSYAEMATGRALGQRVVDDLNLDETASDVASMISAGAHKDTVILDLSVASDDAEFSRDVANSAAVQLQAMVRDLNAQTSPTGQSGAPQLAVLNDAETPESPSSPNTLLNIILGLVLGLVIGAVVAVVRGLTDRRIGGSDEVREIVDAPVVGTIGTTEALAERHTIDFTAAPTPAAEQFRELRTNLRFLDVDNAPTVLAVTSGMPGEGKSTLAVNLALALADDGESVCLVDGDLRNPSIADYVGGNLQSAVGLSTSLAGAAEIDDVVQLTAVDGLSVITSGPIPPNPAELLGSRRFGEVLATLAAHFDHVIIDASPALPVTDGALVAASADGVILAVRHNHTTTDQLTATVDGLDAVNARVLGAVVTLTPSAKGKGYHRYGYGYGTTGQTAPASTESAPDSAAARSAAHRMDDIKESTQERAEVES</sequence>
<dbReference type="Proteomes" id="UP000319986">
    <property type="component" value="Unassembled WGS sequence"/>
</dbReference>